<keyword evidence="6" id="KW-0479">Metal-binding</keyword>
<keyword evidence="7" id="KW-0249">Electron transport</keyword>
<evidence type="ECO:0000256" key="4">
    <source>
        <dbReference type="ARBA" id="ARBA00022617"/>
    </source>
</evidence>
<feature type="transmembrane region" description="Helical" evidence="11">
    <location>
        <begin position="30"/>
        <end position="52"/>
    </location>
</feature>
<dbReference type="Proteomes" id="UP001060771">
    <property type="component" value="Chromosome"/>
</dbReference>
<organism evidence="12 13">
    <name type="scientific">Vulcanisaeta souniana JCM 11219</name>
    <dbReference type="NCBI Taxonomy" id="1293586"/>
    <lineage>
        <taxon>Archaea</taxon>
        <taxon>Thermoproteota</taxon>
        <taxon>Thermoprotei</taxon>
        <taxon>Thermoproteales</taxon>
        <taxon>Thermoproteaceae</taxon>
        <taxon>Vulcanisaeta</taxon>
    </lineage>
</organism>
<evidence type="ECO:0000256" key="1">
    <source>
        <dbReference type="ARBA" id="ARBA00004651"/>
    </source>
</evidence>
<feature type="transmembrane region" description="Helical" evidence="11">
    <location>
        <begin position="139"/>
        <end position="165"/>
    </location>
</feature>
<evidence type="ECO:0000256" key="11">
    <source>
        <dbReference type="SAM" id="Phobius"/>
    </source>
</evidence>
<evidence type="ECO:0000256" key="8">
    <source>
        <dbReference type="ARBA" id="ARBA00022989"/>
    </source>
</evidence>
<evidence type="ECO:0000256" key="7">
    <source>
        <dbReference type="ARBA" id="ARBA00022982"/>
    </source>
</evidence>
<feature type="transmembrane region" description="Helical" evidence="11">
    <location>
        <begin position="73"/>
        <end position="95"/>
    </location>
</feature>
<feature type="transmembrane region" description="Helical" evidence="11">
    <location>
        <begin position="212"/>
        <end position="229"/>
    </location>
</feature>
<feature type="transmembrane region" description="Helical" evidence="11">
    <location>
        <begin position="408"/>
        <end position="433"/>
    </location>
</feature>
<dbReference type="InterPro" id="IPR002585">
    <property type="entry name" value="Cyt-d_ubiquinol_oxidase_su_1"/>
</dbReference>
<feature type="transmembrane region" description="Helical" evidence="11">
    <location>
        <begin position="107"/>
        <end position="132"/>
    </location>
</feature>
<proteinExistence type="predicted"/>
<keyword evidence="5 11" id="KW-0812">Transmembrane</keyword>
<evidence type="ECO:0000256" key="2">
    <source>
        <dbReference type="ARBA" id="ARBA00022448"/>
    </source>
</evidence>
<keyword evidence="2" id="KW-0813">Transport</keyword>
<keyword evidence="10 11" id="KW-0472">Membrane</keyword>
<dbReference type="RefSeq" id="WP_188602272.1">
    <property type="nucleotide sequence ID" value="NZ_AP026830.1"/>
</dbReference>
<keyword evidence="9" id="KW-0408">Iron</keyword>
<evidence type="ECO:0000256" key="6">
    <source>
        <dbReference type="ARBA" id="ARBA00022723"/>
    </source>
</evidence>
<accession>A0ABN6SQH1</accession>
<feature type="transmembrane region" description="Helical" evidence="11">
    <location>
        <begin position="249"/>
        <end position="269"/>
    </location>
</feature>
<dbReference type="GeneID" id="76206719"/>
<keyword evidence="13" id="KW-1185">Reference proteome</keyword>
<gene>
    <name evidence="12" type="ORF">Vsou_11730</name>
</gene>
<evidence type="ECO:0000313" key="13">
    <source>
        <dbReference type="Proteomes" id="UP001060771"/>
    </source>
</evidence>
<feature type="transmembrane region" description="Helical" evidence="11">
    <location>
        <begin position="510"/>
        <end position="533"/>
    </location>
</feature>
<feature type="transmembrane region" description="Helical" evidence="11">
    <location>
        <begin position="185"/>
        <end position="205"/>
    </location>
</feature>
<keyword evidence="3" id="KW-1003">Cell membrane</keyword>
<dbReference type="PANTHER" id="PTHR30365:SF14">
    <property type="entry name" value="CYTOCHROME BD MENAQUINOL OXIDASE SUBUNIT I-RELATED"/>
    <property type="match status" value="1"/>
</dbReference>
<sequence>MGYSMPNQLVEIYVHTTNVSNSMIMTIFGIYLHAVFVSFTLGFPLAMLAWLIKWYRTGDALFLNYSKTLTMVWAVNFALGAVTGTIVEFGLLDIWPTSILLFSSSAFIPLLYEATIAFIGEAVLVVLFIIAIGRWRAGYTLGILIAAWLLGSLSGYFILTANAWMNTPFGLGGIPHALYPFLPSYGPDAANLTATLNLAALLLHYTISGSGSVALTSMNFTSLVGTYLTNPWLPMVNPDAIVTTLHTLFAAYAIGVGAVALAISIRFFRTHDNKYIKLLKPLLWILAVVLLIEPIVLGHFMGDDVVAYQPLKFTALTTLTGGPGVYGYEYYDPVEALFAYGNPYHPLYGFQYYLSQCRALGNTTFGQLYGELDPGMLGYLGPLANVTLAQNCEAAVLALEPLAPLVSAFYYTMIGAGILLAVAAVLALFTYLVRVPVLSTITDFINNEILGVLIGAENVMPFLASAMAVLSAVAATAGWAAREIGRQPWTVYGLITTNEVVTGDVITPGFVAFVITILLAIAVIGALAMYYVATRPSLLDRVRELAGVSGHE</sequence>
<evidence type="ECO:0000256" key="5">
    <source>
        <dbReference type="ARBA" id="ARBA00022692"/>
    </source>
</evidence>
<evidence type="ECO:0000256" key="9">
    <source>
        <dbReference type="ARBA" id="ARBA00023004"/>
    </source>
</evidence>
<dbReference type="PANTHER" id="PTHR30365">
    <property type="entry name" value="CYTOCHROME D UBIQUINOL OXIDASE"/>
    <property type="match status" value="1"/>
</dbReference>
<evidence type="ECO:0000256" key="10">
    <source>
        <dbReference type="ARBA" id="ARBA00023136"/>
    </source>
</evidence>
<protein>
    <submittedName>
        <fullName evidence="12">Cytochrome oxidase subunit I</fullName>
    </submittedName>
</protein>
<dbReference type="Pfam" id="PF01654">
    <property type="entry name" value="Cyt_bd_oxida_I"/>
    <property type="match status" value="1"/>
</dbReference>
<evidence type="ECO:0000313" key="12">
    <source>
        <dbReference type="EMBL" id="BDR92080.1"/>
    </source>
</evidence>
<keyword evidence="4" id="KW-0349">Heme</keyword>
<dbReference type="EMBL" id="AP026830">
    <property type="protein sequence ID" value="BDR92080.1"/>
    <property type="molecule type" value="Genomic_DNA"/>
</dbReference>
<keyword evidence="8 11" id="KW-1133">Transmembrane helix</keyword>
<name>A0ABN6SQH1_9CREN</name>
<feature type="transmembrane region" description="Helical" evidence="11">
    <location>
        <begin position="281"/>
        <end position="301"/>
    </location>
</feature>
<comment type="subcellular location">
    <subcellularLocation>
        <location evidence="1">Cell membrane</location>
        <topology evidence="1">Multi-pass membrane protein</topology>
    </subcellularLocation>
</comment>
<evidence type="ECO:0000256" key="3">
    <source>
        <dbReference type="ARBA" id="ARBA00022475"/>
    </source>
</evidence>
<reference evidence="13" key="1">
    <citation type="submission" date="2022-09" db="EMBL/GenBank/DDBJ databases">
        <title>Complete genome sequence of Vulcanisaeta souniana.</title>
        <authorList>
            <person name="Kato S."/>
            <person name="Itoh T."/>
            <person name="Ohkuma M."/>
        </authorList>
    </citation>
    <scope>NUCLEOTIDE SEQUENCE [LARGE SCALE GENOMIC DNA]</scope>
    <source>
        <strain evidence="13">JCM 11219</strain>
    </source>
</reference>